<feature type="domain" description="Ion transport" evidence="7">
    <location>
        <begin position="490"/>
        <end position="718"/>
    </location>
</feature>
<dbReference type="PANTHER" id="PTHR10037">
    <property type="entry name" value="VOLTAGE-GATED CATION CHANNEL CALCIUM AND SODIUM"/>
    <property type="match status" value="1"/>
</dbReference>
<feature type="transmembrane region" description="Helical" evidence="6">
    <location>
        <begin position="410"/>
        <end position="431"/>
    </location>
</feature>
<feature type="transmembrane region" description="Helical" evidence="6">
    <location>
        <begin position="232"/>
        <end position="252"/>
    </location>
</feature>
<feature type="transmembrane region" description="Helical" evidence="6">
    <location>
        <begin position="519"/>
        <end position="541"/>
    </location>
</feature>
<gene>
    <name evidence="8" type="ORF">KC01_LOCUS23165</name>
</gene>
<dbReference type="Gene3D" id="1.20.120.350">
    <property type="entry name" value="Voltage-gated potassium channels. Chain C"/>
    <property type="match status" value="2"/>
</dbReference>
<dbReference type="GO" id="GO:0019228">
    <property type="term" value="P:neuronal action potential"/>
    <property type="evidence" value="ECO:0007669"/>
    <property type="project" value="TreeGrafter"/>
</dbReference>
<sequence length="841" mass="96385">MWLCLGTSNQFVCVVFYVTLLIVGNFLILTLFVTLLMKWINNKLAPNDEETMQTLKKRVMEVLKVCGIETGAEEKADNAETVEGKDNVDMTSVTPDQSEGNGTHSSTLPIGEAQKFHEIKNAEDSQEVLEDCFCPKCYSMCRVLDLDTSQGCGRVWSNLRQSSFNIVQHPYFNNFIFFIVLVSSTALVCEDTNLPALPKLKKFLGHLDQVITYLFVLEVLFKWIGLGFKKYFSNGFCWLDFIVTLACVLSVAAQTSELGPALISLKALRPLRILAHIKGTRLCVSVLLRMLPSLLDVLLVTSTVWLFFAIICVQLFAGTFEHCFNKTSNERFFAGDVANRSECYVIMEANQTEVEWRSVPVNFDNIWSAQLALFSMGTLKGWLEIIYLVSDSKRIEDQPEFESNVYMYNFFVYFLLFGGFFCCVHILKVLLEAYSSQTQKIRGSHLFLTKEQQKKFNNITFCPKRSLAPCPRPQGRVRGRLYDLLSCERFEWVMQVFIFAGTVLLMVDSLEKTWQEERVWSYFVLTLMLIFFLESFLKICAFSRSYFKDNLNTIDFVLVVFSLFGIFIAELLSFYFFSVNSLHLLRLARVSRIIHRIPGTMRLRHLIAAWKKSLPALFNLSLVLFVLIFTYASFGTFFFSHIKYNTSRNFETFGNSLIFMLTTVTWAGWDMMLYPKENPGAEFQPQNGNAVAFCVSFLCLTSYVVLLMLLVLLVDMLNIFGEMTYDPLSAPSLTHFFKNWKKFDPESTHLIQRSQLPDLCDKLRKPLKISKPSDLDLSPEDPVHCRDVLLALSVQALEDSGDREALRARIDEKYLEFMPNGPSQENSCTLQMNQEEAAHTI</sequence>
<feature type="transmembrane region" description="Helical" evidence="6">
    <location>
        <begin position="12"/>
        <end position="37"/>
    </location>
</feature>
<feature type="transmembrane region" description="Helical" evidence="6">
    <location>
        <begin position="689"/>
        <end position="714"/>
    </location>
</feature>
<dbReference type="Pfam" id="PF00520">
    <property type="entry name" value="Ion_trans"/>
    <property type="match status" value="2"/>
</dbReference>
<feature type="region of interest" description="Disordered" evidence="5">
    <location>
        <begin position="821"/>
        <end position="841"/>
    </location>
</feature>
<feature type="transmembrane region" description="Helical" evidence="6">
    <location>
        <begin position="210"/>
        <end position="226"/>
    </location>
</feature>
<keyword evidence="4 6" id="KW-0472">Membrane</keyword>
<evidence type="ECO:0000256" key="6">
    <source>
        <dbReference type="SAM" id="Phobius"/>
    </source>
</evidence>
<dbReference type="Gene3D" id="1.10.238.10">
    <property type="entry name" value="EF-hand"/>
    <property type="match status" value="1"/>
</dbReference>
<evidence type="ECO:0000313" key="9">
    <source>
        <dbReference type="Proteomes" id="UP001497482"/>
    </source>
</evidence>
<feature type="transmembrane region" description="Helical" evidence="6">
    <location>
        <begin position="171"/>
        <end position="189"/>
    </location>
</feature>
<keyword evidence="2 6" id="KW-0812">Transmembrane</keyword>
<evidence type="ECO:0000259" key="7">
    <source>
        <dbReference type="Pfam" id="PF00520"/>
    </source>
</evidence>
<evidence type="ECO:0000313" key="8">
    <source>
        <dbReference type="EMBL" id="CAL1594177.1"/>
    </source>
</evidence>
<comment type="subcellular location">
    <subcellularLocation>
        <location evidence="1">Membrane</location>
        <topology evidence="1">Multi-pass membrane protein</topology>
    </subcellularLocation>
</comment>
<dbReference type="SUPFAM" id="SSF81324">
    <property type="entry name" value="Voltage-gated potassium channels"/>
    <property type="match status" value="2"/>
</dbReference>
<dbReference type="PANTHER" id="PTHR10037:SF288">
    <property type="entry name" value="SODIUM CHANNEL PROTEIN PARA"/>
    <property type="match status" value="1"/>
</dbReference>
<feature type="compositionally biased region" description="Polar residues" evidence="5">
    <location>
        <begin position="89"/>
        <end position="108"/>
    </location>
</feature>
<feature type="transmembrane region" description="Helical" evidence="6">
    <location>
        <begin position="490"/>
        <end position="507"/>
    </location>
</feature>
<keyword evidence="3 6" id="KW-1133">Transmembrane helix</keyword>
<feature type="transmembrane region" description="Helical" evidence="6">
    <location>
        <begin position="553"/>
        <end position="577"/>
    </location>
</feature>
<name>A0AAV2L4E6_KNICA</name>
<feature type="transmembrane region" description="Helical" evidence="6">
    <location>
        <begin position="652"/>
        <end position="669"/>
    </location>
</feature>
<dbReference type="Proteomes" id="UP001497482">
    <property type="component" value="Chromosome 20"/>
</dbReference>
<feature type="transmembrane region" description="Helical" evidence="6">
    <location>
        <begin position="616"/>
        <end position="640"/>
    </location>
</feature>
<organism evidence="8 9">
    <name type="scientific">Knipowitschia caucasica</name>
    <name type="common">Caucasian dwarf goby</name>
    <name type="synonym">Pomatoschistus caucasicus</name>
    <dbReference type="NCBI Taxonomy" id="637954"/>
    <lineage>
        <taxon>Eukaryota</taxon>
        <taxon>Metazoa</taxon>
        <taxon>Chordata</taxon>
        <taxon>Craniata</taxon>
        <taxon>Vertebrata</taxon>
        <taxon>Euteleostomi</taxon>
        <taxon>Actinopterygii</taxon>
        <taxon>Neopterygii</taxon>
        <taxon>Teleostei</taxon>
        <taxon>Neoteleostei</taxon>
        <taxon>Acanthomorphata</taxon>
        <taxon>Gobiaria</taxon>
        <taxon>Gobiiformes</taxon>
        <taxon>Gobioidei</taxon>
        <taxon>Gobiidae</taxon>
        <taxon>Gobiinae</taxon>
        <taxon>Knipowitschia</taxon>
    </lineage>
</organism>
<evidence type="ECO:0000256" key="2">
    <source>
        <dbReference type="ARBA" id="ARBA00022692"/>
    </source>
</evidence>
<evidence type="ECO:0000256" key="3">
    <source>
        <dbReference type="ARBA" id="ARBA00022989"/>
    </source>
</evidence>
<protein>
    <recommendedName>
        <fullName evidence="7">Ion transport domain-containing protein</fullName>
    </recommendedName>
</protein>
<dbReference type="InterPro" id="IPR043203">
    <property type="entry name" value="VGCC_Ca_Na"/>
</dbReference>
<feature type="transmembrane region" description="Helical" evidence="6">
    <location>
        <begin position="297"/>
        <end position="317"/>
    </location>
</feature>
<feature type="region of interest" description="Disordered" evidence="5">
    <location>
        <begin position="75"/>
        <end position="108"/>
    </location>
</feature>
<evidence type="ECO:0000256" key="4">
    <source>
        <dbReference type="ARBA" id="ARBA00023136"/>
    </source>
</evidence>
<feature type="compositionally biased region" description="Basic and acidic residues" evidence="5">
    <location>
        <begin position="75"/>
        <end position="88"/>
    </location>
</feature>
<dbReference type="InterPro" id="IPR027359">
    <property type="entry name" value="Volt_channel_dom_sf"/>
</dbReference>
<keyword evidence="9" id="KW-1185">Reference proteome</keyword>
<dbReference type="GO" id="GO:0001518">
    <property type="term" value="C:voltage-gated sodium channel complex"/>
    <property type="evidence" value="ECO:0007669"/>
    <property type="project" value="TreeGrafter"/>
</dbReference>
<dbReference type="AlphaFoldDB" id="A0AAV2L4E6"/>
<dbReference type="GO" id="GO:0086010">
    <property type="term" value="P:membrane depolarization during action potential"/>
    <property type="evidence" value="ECO:0007669"/>
    <property type="project" value="TreeGrafter"/>
</dbReference>
<reference evidence="8 9" key="1">
    <citation type="submission" date="2024-04" db="EMBL/GenBank/DDBJ databases">
        <authorList>
            <person name="Waldvogel A.-M."/>
            <person name="Schoenle A."/>
        </authorList>
    </citation>
    <scope>NUCLEOTIDE SEQUENCE [LARGE SCALE GENOMIC DNA]</scope>
</reference>
<feature type="transmembrane region" description="Helical" evidence="6">
    <location>
        <begin position="371"/>
        <end position="390"/>
    </location>
</feature>
<dbReference type="GO" id="GO:0005248">
    <property type="term" value="F:voltage-gated sodium channel activity"/>
    <property type="evidence" value="ECO:0007669"/>
    <property type="project" value="TreeGrafter"/>
</dbReference>
<evidence type="ECO:0000256" key="5">
    <source>
        <dbReference type="SAM" id="MobiDB-lite"/>
    </source>
</evidence>
<dbReference type="InterPro" id="IPR005821">
    <property type="entry name" value="Ion_trans_dom"/>
</dbReference>
<accession>A0AAV2L4E6</accession>
<feature type="compositionally biased region" description="Polar residues" evidence="5">
    <location>
        <begin position="821"/>
        <end position="834"/>
    </location>
</feature>
<dbReference type="Gene3D" id="1.10.287.70">
    <property type="match status" value="2"/>
</dbReference>
<proteinExistence type="predicted"/>
<evidence type="ECO:0000256" key="1">
    <source>
        <dbReference type="ARBA" id="ARBA00004141"/>
    </source>
</evidence>
<dbReference type="EMBL" id="OZ035842">
    <property type="protein sequence ID" value="CAL1594177.1"/>
    <property type="molecule type" value="Genomic_DNA"/>
</dbReference>
<feature type="domain" description="Ion transport" evidence="7">
    <location>
        <begin position="169"/>
        <end position="440"/>
    </location>
</feature>